<reference evidence="2 3" key="1">
    <citation type="journal article" date="2018" name="PLoS Genet.">
        <title>Repeat elements organise 3D genome structure and mediate transcription in the filamentous fungus Epichloe festucae.</title>
        <authorList>
            <person name="Winter D.J."/>
            <person name="Ganley A.R.D."/>
            <person name="Young C.A."/>
            <person name="Liachko I."/>
            <person name="Schardl C.L."/>
            <person name="Dupont P.Y."/>
            <person name="Berry D."/>
            <person name="Ram A."/>
            <person name="Scott B."/>
            <person name="Cox M.P."/>
        </authorList>
    </citation>
    <scope>NUCLEOTIDE SEQUENCE [LARGE SCALE GENOMIC DNA]</scope>
    <source>
        <strain evidence="2 3">Fl1</strain>
    </source>
</reference>
<dbReference type="Proteomes" id="UP000594364">
    <property type="component" value="Chromosome 2"/>
</dbReference>
<gene>
    <name evidence="2" type="ORF">C2857_002152</name>
</gene>
<evidence type="ECO:0000313" key="3">
    <source>
        <dbReference type="Proteomes" id="UP000594364"/>
    </source>
</evidence>
<dbReference type="AlphaFoldDB" id="A0A7S9KNE6"/>
<organism evidence="2 3">
    <name type="scientific">Epichloe festucae (strain Fl1)</name>
    <dbReference type="NCBI Taxonomy" id="877507"/>
    <lineage>
        <taxon>Eukaryota</taxon>
        <taxon>Fungi</taxon>
        <taxon>Dikarya</taxon>
        <taxon>Ascomycota</taxon>
        <taxon>Pezizomycotina</taxon>
        <taxon>Sordariomycetes</taxon>
        <taxon>Hypocreomycetidae</taxon>
        <taxon>Hypocreales</taxon>
        <taxon>Clavicipitaceae</taxon>
        <taxon>Epichloe</taxon>
    </lineage>
</organism>
<dbReference type="EMBL" id="CP031386">
    <property type="protein sequence ID" value="QPG95806.1"/>
    <property type="molecule type" value="Genomic_DNA"/>
</dbReference>
<name>A0A7S9KNE6_EPIFF</name>
<evidence type="ECO:0000256" key="1">
    <source>
        <dbReference type="SAM" id="MobiDB-lite"/>
    </source>
</evidence>
<proteinExistence type="predicted"/>
<accession>A0A7S9KNE6</accession>
<protein>
    <submittedName>
        <fullName evidence="2">Uncharacterized protein</fullName>
    </submittedName>
</protein>
<keyword evidence="3" id="KW-1185">Reference proteome</keyword>
<dbReference type="OrthoDB" id="3180714at2759"/>
<evidence type="ECO:0000313" key="2">
    <source>
        <dbReference type="EMBL" id="QPG95806.1"/>
    </source>
</evidence>
<sequence length="176" mass="19271">METILSSTGDSPKPTSEDATGCQNTLLNDHRIAEEVYKIPENNVFVETDTVLDSRDDLKYYVGSGKTTTKECQTVQQQTSSKLFENACFKIKESRTAGLGAFAATILKKGDIILRERPLFTATASNVIKAFEKLTGHDKNIALSLHANALLKPGTPRIQAVWKTNCGRIIPSGLKI</sequence>
<feature type="region of interest" description="Disordered" evidence="1">
    <location>
        <begin position="1"/>
        <end position="20"/>
    </location>
</feature>